<dbReference type="Proteomes" id="UP000253846">
    <property type="component" value="Unassembled WGS sequence"/>
</dbReference>
<evidence type="ECO:0000313" key="2">
    <source>
        <dbReference type="EMBL" id="SSZ39480.1"/>
    </source>
</evidence>
<evidence type="ECO:0000256" key="1">
    <source>
        <dbReference type="SAM" id="Phobius"/>
    </source>
</evidence>
<dbReference type="AlphaFoldDB" id="A0A336NBN0"/>
<keyword evidence="1" id="KW-1133">Transmembrane helix</keyword>
<gene>
    <name evidence="2" type="ORF">NCTC12860_00695</name>
</gene>
<feature type="transmembrane region" description="Helical" evidence="1">
    <location>
        <begin position="21"/>
        <end position="47"/>
    </location>
</feature>
<feature type="transmembrane region" description="Helical" evidence="1">
    <location>
        <begin position="53"/>
        <end position="74"/>
    </location>
</feature>
<protein>
    <submittedName>
        <fullName evidence="2">Uncharacterized protein</fullName>
    </submittedName>
</protein>
<evidence type="ECO:0000313" key="3">
    <source>
        <dbReference type="Proteomes" id="UP000253846"/>
    </source>
</evidence>
<proteinExistence type="predicted"/>
<keyword evidence="1" id="KW-0812">Transmembrane</keyword>
<dbReference type="EMBL" id="UFTD01000001">
    <property type="protein sequence ID" value="SSZ39480.1"/>
    <property type="molecule type" value="Genomic_DNA"/>
</dbReference>
<sequence length="82" mass="9360">MSKSQISKEALVLLLLWLRGPLRLILSLIVIMGFIGLLTIPIMILSIGWSKALINITICSFILGFGSFLLIFYYDRLIRYLQ</sequence>
<keyword evidence="1" id="KW-0472">Membrane</keyword>
<accession>A0A336NBN0</accession>
<name>A0A336NBN0_BARGR</name>
<organism evidence="2 3">
    <name type="scientific">Bartonella grahamii</name>
    <dbReference type="NCBI Taxonomy" id="33045"/>
    <lineage>
        <taxon>Bacteria</taxon>
        <taxon>Pseudomonadati</taxon>
        <taxon>Pseudomonadota</taxon>
        <taxon>Alphaproteobacteria</taxon>
        <taxon>Hyphomicrobiales</taxon>
        <taxon>Bartonellaceae</taxon>
        <taxon>Bartonella</taxon>
    </lineage>
</organism>
<reference evidence="2 3" key="1">
    <citation type="submission" date="2018-06" db="EMBL/GenBank/DDBJ databases">
        <authorList>
            <consortium name="Pathogen Informatics"/>
            <person name="Doyle S."/>
        </authorList>
    </citation>
    <scope>NUCLEOTIDE SEQUENCE [LARGE SCALE GENOMIC DNA]</scope>
    <source>
        <strain evidence="2 3">NCTC12860</strain>
    </source>
</reference>